<dbReference type="Proteomes" id="UP001208017">
    <property type="component" value="Unassembled WGS sequence"/>
</dbReference>
<dbReference type="EMBL" id="JAPMLT010000002">
    <property type="protein sequence ID" value="MCX7569201.1"/>
    <property type="molecule type" value="Genomic_DNA"/>
</dbReference>
<evidence type="ECO:0000313" key="2">
    <source>
        <dbReference type="Proteomes" id="UP001208017"/>
    </source>
</evidence>
<comment type="caution">
    <text evidence="1">The sequence shown here is derived from an EMBL/GenBank/DDBJ whole genome shotgun (WGS) entry which is preliminary data.</text>
</comment>
<name>A0ABT3WYB1_9BACL</name>
<reference evidence="1 2" key="1">
    <citation type="submission" date="2022-11" db="EMBL/GenBank/DDBJ databases">
        <title>Study of microbial diversity in lake waters.</title>
        <authorList>
            <person name="Zhang J."/>
        </authorList>
    </citation>
    <scope>NUCLEOTIDE SEQUENCE [LARGE SCALE GENOMIC DNA]</scope>
    <source>
        <strain evidence="1 2">DT12</strain>
    </source>
</reference>
<gene>
    <name evidence="1" type="ORF">OS242_04450</name>
</gene>
<evidence type="ECO:0000313" key="1">
    <source>
        <dbReference type="EMBL" id="MCX7569201.1"/>
    </source>
</evidence>
<protein>
    <submittedName>
        <fullName evidence="1">Uncharacterized protein</fullName>
    </submittedName>
</protein>
<keyword evidence="2" id="KW-1185">Reference proteome</keyword>
<dbReference type="RefSeq" id="WP_267150452.1">
    <property type="nucleotide sequence ID" value="NZ_JAPMLT010000002.1"/>
</dbReference>
<accession>A0ABT3WYB1</accession>
<organism evidence="1 2">
    <name type="scientific">Tumebacillus lacus</name>
    <dbReference type="NCBI Taxonomy" id="2995335"/>
    <lineage>
        <taxon>Bacteria</taxon>
        <taxon>Bacillati</taxon>
        <taxon>Bacillota</taxon>
        <taxon>Bacilli</taxon>
        <taxon>Bacillales</taxon>
        <taxon>Alicyclobacillaceae</taxon>
        <taxon>Tumebacillus</taxon>
    </lineage>
</organism>
<sequence length="187" mass="21184">MIQDQDRHRIRSPVGLDLVGRQRGSDFFFCEQFRVSAVVVLPVLRETCEKSVGSVRLRTGDQGRRDHPGDRLKLGRCLRVRMARFGIGLMPDLGCLVMEVLPCVDAVERVIPVLERLLVQAVGTAAKFQHLLHAHRKPDERLGDALKGTARCLIKNYMFWKWKETDWQVISNTITPSPPRATNVSVS</sequence>
<proteinExistence type="predicted"/>